<proteinExistence type="predicted"/>
<evidence type="ECO:0000313" key="1">
    <source>
        <dbReference type="EMBL" id="QIS00977.1"/>
    </source>
</evidence>
<dbReference type="AlphaFoldDB" id="A0A6G9XJ84"/>
<name>A0A6G9XJ84_NOCBR</name>
<protein>
    <submittedName>
        <fullName evidence="1">Uncharacterized protein</fullName>
    </submittedName>
</protein>
<dbReference type="Proteomes" id="UP000501705">
    <property type="component" value="Chromosome"/>
</dbReference>
<evidence type="ECO:0000313" key="2">
    <source>
        <dbReference type="Proteomes" id="UP000501705"/>
    </source>
</evidence>
<reference evidence="1 2" key="1">
    <citation type="journal article" date="2019" name="ACS Chem. Biol.">
        <title>Identification and Mobilization of a Cryptic Antibiotic Biosynthesis Gene Locus from a Human-Pathogenic Nocardia Isolate.</title>
        <authorList>
            <person name="Herisse M."/>
            <person name="Ishida K."/>
            <person name="Porter J.L."/>
            <person name="Howden B."/>
            <person name="Hertweck C."/>
            <person name="Stinear T.P."/>
            <person name="Pidot S.J."/>
        </authorList>
    </citation>
    <scope>NUCLEOTIDE SEQUENCE [LARGE SCALE GENOMIC DNA]</scope>
    <source>
        <strain evidence="1 2">AUSMDU00024985</strain>
    </source>
</reference>
<dbReference type="EMBL" id="CP046171">
    <property type="protein sequence ID" value="QIS00977.1"/>
    <property type="molecule type" value="Genomic_DNA"/>
</dbReference>
<gene>
    <name evidence="1" type="ORF">F5X71_00315</name>
</gene>
<sequence>MYWHWRGAAVRRQHDQTVDYQRERVPMTDYLDFNRPARTYAVRADGRAELRVIATVGDQAHAVTPWHTAADPMILSAAEIGRDCDMPAGEVIGRDLTALGDAEALRNFQLVDDPRL</sequence>
<organism evidence="1 2">
    <name type="scientific">Nocardia brasiliensis</name>
    <dbReference type="NCBI Taxonomy" id="37326"/>
    <lineage>
        <taxon>Bacteria</taxon>
        <taxon>Bacillati</taxon>
        <taxon>Actinomycetota</taxon>
        <taxon>Actinomycetes</taxon>
        <taxon>Mycobacteriales</taxon>
        <taxon>Nocardiaceae</taxon>
        <taxon>Nocardia</taxon>
    </lineage>
</organism>
<accession>A0A6G9XJ84</accession>
<dbReference type="RefSeq" id="WP_167460134.1">
    <property type="nucleotide sequence ID" value="NZ_CP046171.1"/>
</dbReference>